<dbReference type="EMBL" id="JAAATY010000001">
    <property type="protein sequence ID" value="NRN63602.1"/>
    <property type="molecule type" value="Genomic_DNA"/>
</dbReference>
<evidence type="ECO:0000256" key="7">
    <source>
        <dbReference type="PROSITE-ProRule" id="PRU10141"/>
    </source>
</evidence>
<sequence>MSQEYAPTQRIVNGRYQIVRELGRGGMGIVWLAEDRTIGRRVAIKELHLPEGIDPQERHIFEERVLREARTAGRLNDPAIVTVYDVVQEQGNTFIVMELIEAPTLSDIVRQHGALGEAYTAQIATQLVSALEAAHRAGVIHRDVKPSNVMIDANGRVKLTDFGIAQSTDDPRLTTSGTLIGSPTYMSPERLQGHDASPASDLWALGATLFFAVEGYGPYDRPTTAASIQAIMNEVAYLTRCRGPLASLIMGLLNSNPDGRPTAPQVRALLGQATQVAMNTGPTAQAWSSSQPPATQPAPRSKSRRALAIGLVVVLAVAMLTAGWFGRDLFGTTTAAGESGELQPTLTYGVGGNIPVFDVYFNAGHSCLDTPPADKAQYDTVVDCAKKDHRAEVFMEYKTGMKTADKENNKPGAGYPADKALDRYAESACTMFYNSDEVVKGGKPMNVMALIPSPEAWNSEKSPRRSIFCVAWPQDNSTMTGSIVPDENS</sequence>
<evidence type="ECO:0000256" key="5">
    <source>
        <dbReference type="ARBA" id="ARBA00022777"/>
    </source>
</evidence>
<evidence type="ECO:0000313" key="12">
    <source>
        <dbReference type="Proteomes" id="UP000763557"/>
    </source>
</evidence>
<feature type="binding site" evidence="7">
    <location>
        <position position="45"/>
    </location>
    <ligand>
        <name>ATP</name>
        <dbReference type="ChEBI" id="CHEBI:30616"/>
    </ligand>
</feature>
<dbReference type="PROSITE" id="PS50011">
    <property type="entry name" value="PROTEIN_KINASE_DOM"/>
    <property type="match status" value="1"/>
</dbReference>
<name>A0ABX2EY08_9PSEU</name>
<evidence type="ECO:0000256" key="6">
    <source>
        <dbReference type="ARBA" id="ARBA00022840"/>
    </source>
</evidence>
<dbReference type="GO" id="GO:0016301">
    <property type="term" value="F:kinase activity"/>
    <property type="evidence" value="ECO:0007669"/>
    <property type="project" value="UniProtKB-KW"/>
</dbReference>
<dbReference type="PANTHER" id="PTHR43289">
    <property type="entry name" value="MITOGEN-ACTIVATED PROTEIN KINASE KINASE KINASE 20-RELATED"/>
    <property type="match status" value="1"/>
</dbReference>
<keyword evidence="9" id="KW-1133">Transmembrane helix</keyword>
<dbReference type="EC" id="2.7.11.1" evidence="1"/>
<evidence type="ECO:0000256" key="3">
    <source>
        <dbReference type="ARBA" id="ARBA00022679"/>
    </source>
</evidence>
<feature type="domain" description="Protein kinase" evidence="10">
    <location>
        <begin position="16"/>
        <end position="270"/>
    </location>
</feature>
<dbReference type="InterPro" id="IPR017441">
    <property type="entry name" value="Protein_kinase_ATP_BS"/>
</dbReference>
<keyword evidence="3" id="KW-0808">Transferase</keyword>
<dbReference type="PANTHER" id="PTHR43289:SF6">
    <property type="entry name" value="SERINE_THREONINE-PROTEIN KINASE NEKL-3"/>
    <property type="match status" value="1"/>
</dbReference>
<dbReference type="CDD" id="cd14014">
    <property type="entry name" value="STKc_PknB_like"/>
    <property type="match status" value="1"/>
</dbReference>
<gene>
    <name evidence="11" type="ORF">GC106_8030</name>
</gene>
<dbReference type="SMART" id="SM00220">
    <property type="entry name" value="S_TKc"/>
    <property type="match status" value="1"/>
</dbReference>
<accession>A0ABX2EY08</accession>
<evidence type="ECO:0000256" key="4">
    <source>
        <dbReference type="ARBA" id="ARBA00022741"/>
    </source>
</evidence>
<evidence type="ECO:0000256" key="8">
    <source>
        <dbReference type="SAM" id="MobiDB-lite"/>
    </source>
</evidence>
<feature type="transmembrane region" description="Helical" evidence="9">
    <location>
        <begin position="306"/>
        <end position="325"/>
    </location>
</feature>
<keyword evidence="6 7" id="KW-0067">ATP-binding</keyword>
<dbReference type="RefSeq" id="WP_312872400.1">
    <property type="nucleotide sequence ID" value="NZ_CBCSGW010000019.1"/>
</dbReference>
<proteinExistence type="predicted"/>
<keyword evidence="2" id="KW-0723">Serine/threonine-protein kinase</keyword>
<evidence type="ECO:0000313" key="11">
    <source>
        <dbReference type="EMBL" id="NRN63602.1"/>
    </source>
</evidence>
<keyword evidence="5 11" id="KW-0418">Kinase</keyword>
<dbReference type="PROSITE" id="PS00108">
    <property type="entry name" value="PROTEIN_KINASE_ST"/>
    <property type="match status" value="1"/>
</dbReference>
<dbReference type="Proteomes" id="UP000763557">
    <property type="component" value="Unassembled WGS sequence"/>
</dbReference>
<dbReference type="InterPro" id="IPR008271">
    <property type="entry name" value="Ser/Thr_kinase_AS"/>
</dbReference>
<comment type="caution">
    <text evidence="11">The sequence shown here is derived from an EMBL/GenBank/DDBJ whole genome shotgun (WGS) entry which is preliminary data.</text>
</comment>
<keyword evidence="12" id="KW-1185">Reference proteome</keyword>
<protein>
    <recommendedName>
        <fullName evidence="1">non-specific serine/threonine protein kinase</fullName>
        <ecNumber evidence="1">2.7.11.1</ecNumber>
    </recommendedName>
</protein>
<keyword evidence="4 7" id="KW-0547">Nucleotide-binding</keyword>
<evidence type="ECO:0000256" key="9">
    <source>
        <dbReference type="SAM" id="Phobius"/>
    </source>
</evidence>
<organism evidence="11 12">
    <name type="scientific">Kibdelosporangium persicum</name>
    <dbReference type="NCBI Taxonomy" id="2698649"/>
    <lineage>
        <taxon>Bacteria</taxon>
        <taxon>Bacillati</taxon>
        <taxon>Actinomycetota</taxon>
        <taxon>Actinomycetes</taxon>
        <taxon>Pseudonocardiales</taxon>
        <taxon>Pseudonocardiaceae</taxon>
        <taxon>Kibdelosporangium</taxon>
    </lineage>
</organism>
<dbReference type="SUPFAM" id="SSF56112">
    <property type="entry name" value="Protein kinase-like (PK-like)"/>
    <property type="match status" value="1"/>
</dbReference>
<dbReference type="InterPro" id="IPR000719">
    <property type="entry name" value="Prot_kinase_dom"/>
</dbReference>
<evidence type="ECO:0000259" key="10">
    <source>
        <dbReference type="PROSITE" id="PS50011"/>
    </source>
</evidence>
<reference evidence="11 12" key="1">
    <citation type="submission" date="2020-01" db="EMBL/GenBank/DDBJ databases">
        <title>Kibdelosporangium persica a novel Actinomycetes from a hot desert in Iran.</title>
        <authorList>
            <person name="Safaei N."/>
            <person name="Zaburannyi N."/>
            <person name="Mueller R."/>
            <person name="Wink J."/>
        </authorList>
    </citation>
    <scope>NUCLEOTIDE SEQUENCE [LARGE SCALE GENOMIC DNA]</scope>
    <source>
        <strain evidence="11 12">4NS15</strain>
    </source>
</reference>
<feature type="compositionally biased region" description="Low complexity" evidence="8">
    <location>
        <begin position="282"/>
        <end position="299"/>
    </location>
</feature>
<keyword evidence="9" id="KW-0472">Membrane</keyword>
<dbReference type="InterPro" id="IPR011009">
    <property type="entry name" value="Kinase-like_dom_sf"/>
</dbReference>
<feature type="region of interest" description="Disordered" evidence="8">
    <location>
        <begin position="282"/>
        <end position="301"/>
    </location>
</feature>
<evidence type="ECO:0000256" key="1">
    <source>
        <dbReference type="ARBA" id="ARBA00012513"/>
    </source>
</evidence>
<dbReference type="PROSITE" id="PS00107">
    <property type="entry name" value="PROTEIN_KINASE_ATP"/>
    <property type="match status" value="1"/>
</dbReference>
<dbReference type="Pfam" id="PF00069">
    <property type="entry name" value="Pkinase"/>
    <property type="match status" value="1"/>
</dbReference>
<evidence type="ECO:0000256" key="2">
    <source>
        <dbReference type="ARBA" id="ARBA00022527"/>
    </source>
</evidence>
<dbReference type="Gene3D" id="1.10.510.10">
    <property type="entry name" value="Transferase(Phosphotransferase) domain 1"/>
    <property type="match status" value="1"/>
</dbReference>
<keyword evidence="9" id="KW-0812">Transmembrane</keyword>
<dbReference type="Gene3D" id="3.30.200.20">
    <property type="entry name" value="Phosphorylase Kinase, domain 1"/>
    <property type="match status" value="1"/>
</dbReference>